<proteinExistence type="predicted"/>
<name>A6LDS6_PARD8</name>
<organism evidence="1 2">
    <name type="scientific">Parabacteroides distasonis (strain ATCC 8503 / DSM 20701 / CIP 104284 / JCM 5825 / NCTC 11152)</name>
    <dbReference type="NCBI Taxonomy" id="435591"/>
    <lineage>
        <taxon>Bacteria</taxon>
        <taxon>Pseudomonadati</taxon>
        <taxon>Bacteroidota</taxon>
        <taxon>Bacteroidia</taxon>
        <taxon>Bacteroidales</taxon>
        <taxon>Tannerellaceae</taxon>
        <taxon>Parabacteroides</taxon>
    </lineage>
</organism>
<gene>
    <name evidence="1" type="ordered locus">BDI_2109</name>
</gene>
<dbReference type="HOGENOM" id="CLU_189154_0_0_10"/>
<evidence type="ECO:0000313" key="1">
    <source>
        <dbReference type="EMBL" id="ABR43840.1"/>
    </source>
</evidence>
<accession>A6LDS6</accession>
<evidence type="ECO:0000313" key="2">
    <source>
        <dbReference type="Proteomes" id="UP000000566"/>
    </source>
</evidence>
<dbReference type="EMBL" id="CP000140">
    <property type="protein sequence ID" value="ABR43840.1"/>
    <property type="molecule type" value="Genomic_DNA"/>
</dbReference>
<reference evidence="1 2" key="1">
    <citation type="journal article" date="2007" name="PLoS Biol.">
        <title>Evolution of symbiotic bacteria in the distal human intestine.</title>
        <authorList>
            <person name="Xu J."/>
            <person name="Mahowald M.A."/>
            <person name="Ley R.E."/>
            <person name="Lozupone C.A."/>
            <person name="Hamady M."/>
            <person name="Martens E.C."/>
            <person name="Henrissat B."/>
            <person name="Coutinho P.M."/>
            <person name="Minx P."/>
            <person name="Latreille P."/>
            <person name="Cordum H."/>
            <person name="Van Brunt A."/>
            <person name="Kim K."/>
            <person name="Fulton R.S."/>
            <person name="Fulton L.A."/>
            <person name="Clifton S.W."/>
            <person name="Wilson R.K."/>
            <person name="Knight R.D."/>
            <person name="Gordon J.I."/>
        </authorList>
    </citation>
    <scope>NUCLEOTIDE SEQUENCE [LARGE SCALE GENOMIC DNA]</scope>
    <source>
        <strain evidence="2">ATCC 8503 / DSM 20701 / CIP 104284 / JCM 5825 / NCTC 11152</strain>
    </source>
</reference>
<keyword evidence="2" id="KW-1185">Reference proteome</keyword>
<dbReference type="Proteomes" id="UP000000566">
    <property type="component" value="Chromosome"/>
</dbReference>
<dbReference type="KEGG" id="pdi:BDI_2109"/>
<dbReference type="PaxDb" id="435591-BDI_2109"/>
<dbReference type="STRING" id="435591.BDI_2109"/>
<dbReference type="AlphaFoldDB" id="A6LDS6"/>
<sequence length="89" mass="10168">MIGFKLRPNSGRCRKDMSFRAKCKRLISDTVIFIIYPYYNYLFKVTTATNISAAGSVSLTKVEDEATTVASGSEEIPYRDQTRTLFHYL</sequence>
<protein>
    <submittedName>
        <fullName evidence="1">Uncharacterized protein</fullName>
    </submittedName>
</protein>